<dbReference type="AlphaFoldDB" id="A0A0D7CIP9"/>
<gene>
    <name evidence="2" type="ORF">SNA_24840</name>
</gene>
<organism evidence="2 3">
    <name type="scientific">Streptomyces natalensis ATCC 27448</name>
    <dbReference type="NCBI Taxonomy" id="1240678"/>
    <lineage>
        <taxon>Bacteria</taxon>
        <taxon>Bacillati</taxon>
        <taxon>Actinomycetota</taxon>
        <taxon>Actinomycetes</taxon>
        <taxon>Kitasatosporales</taxon>
        <taxon>Streptomycetaceae</taxon>
        <taxon>Streptomyces</taxon>
    </lineage>
</organism>
<comment type="caution">
    <text evidence="2">The sequence shown here is derived from an EMBL/GenBank/DDBJ whole genome shotgun (WGS) entry which is preliminary data.</text>
</comment>
<reference evidence="2 3" key="1">
    <citation type="submission" date="2014-09" db="EMBL/GenBank/DDBJ databases">
        <title>Draft genome sequence of Streptomyces natalensis ATCC 27448, producer of the antifungal pimaricin.</title>
        <authorList>
            <person name="Mendes M.V."/>
            <person name="Beites T."/>
            <person name="Pires S."/>
            <person name="Santos C.L."/>
            <person name="Moradas-Ferreira P."/>
        </authorList>
    </citation>
    <scope>NUCLEOTIDE SEQUENCE [LARGE SCALE GENOMIC DNA]</scope>
    <source>
        <strain evidence="2 3">ATCC 27448</strain>
    </source>
</reference>
<dbReference type="SUPFAM" id="SSF48576">
    <property type="entry name" value="Terpenoid synthases"/>
    <property type="match status" value="1"/>
</dbReference>
<accession>A0A0D7CIP9</accession>
<dbReference type="Gene3D" id="1.10.600.10">
    <property type="entry name" value="Farnesyl Diphosphate Synthase"/>
    <property type="match status" value="1"/>
</dbReference>
<proteinExistence type="predicted"/>
<evidence type="ECO:0008006" key="4">
    <source>
        <dbReference type="Google" id="ProtNLM"/>
    </source>
</evidence>
<sequence>MRKHAADACVGDFASRVCLETSWSEPFQLMVDMVHLMFLVDDFIDGSVTVEGSGRDLGTFVRVGHAFLHILKDPDSRAIRELGIFGPAVRDIARRVHELGNHPYLLRFTRDVREWFTSCFWQSADLADGRRLGDLNSITERATDIAGHGVFTPFFPFLTPGPVSLEVLDSRDMRDLVELMATLCEVYNHMVSLGKDLWLSEQYPLHADATSLSTVAQLAQTDGIPLDEALRRAADLTSALTGQFHRLYTQMNDAADPATAYYLRTVAQTIRGSFDWHLTTPRYTNPDGKHPGAVTITATTQDTPPADQGPPVPAAARWWRT</sequence>
<evidence type="ECO:0000313" key="3">
    <source>
        <dbReference type="Proteomes" id="UP000032458"/>
    </source>
</evidence>
<protein>
    <recommendedName>
        <fullName evidence="4">Terpene synthase</fullName>
    </recommendedName>
</protein>
<dbReference type="InterPro" id="IPR008949">
    <property type="entry name" value="Isoprenoid_synthase_dom_sf"/>
</dbReference>
<dbReference type="EMBL" id="JRKI01000031">
    <property type="protein sequence ID" value="KIZ15710.1"/>
    <property type="molecule type" value="Genomic_DNA"/>
</dbReference>
<dbReference type="PATRIC" id="fig|1240678.4.peg.5266"/>
<evidence type="ECO:0000313" key="2">
    <source>
        <dbReference type="EMBL" id="KIZ15710.1"/>
    </source>
</evidence>
<feature type="region of interest" description="Disordered" evidence="1">
    <location>
        <begin position="299"/>
        <end position="321"/>
    </location>
</feature>
<dbReference type="RefSeq" id="WP_044366737.1">
    <property type="nucleotide sequence ID" value="NZ_JRKI01000031.1"/>
</dbReference>
<evidence type="ECO:0000256" key="1">
    <source>
        <dbReference type="SAM" id="MobiDB-lite"/>
    </source>
</evidence>
<name>A0A0D7CIP9_9ACTN</name>
<dbReference type="Proteomes" id="UP000032458">
    <property type="component" value="Unassembled WGS sequence"/>
</dbReference>
<dbReference type="Pfam" id="PF19086">
    <property type="entry name" value="Terpene_syn_C_2"/>
    <property type="match status" value="1"/>
</dbReference>
<keyword evidence="3" id="KW-1185">Reference proteome</keyword>